<reference evidence="5 7" key="1">
    <citation type="submission" date="2020-05" db="EMBL/GenBank/DDBJ databases">
        <title>Characterization of novel class B3 metallo-beta-lactamase from novel Pseudomonas species.</title>
        <authorList>
            <person name="Yamada K."/>
            <person name="Aoki K."/>
            <person name="Ishii Y."/>
        </authorList>
    </citation>
    <scope>NUCLEOTIDE SEQUENCE [LARGE SCALE GENOMIC DNA]</scope>
    <source>
        <strain evidence="5 7">TUM18999</strain>
        <strain evidence="6 8">TUM20286</strain>
    </source>
</reference>
<evidence type="ECO:0000313" key="5">
    <source>
        <dbReference type="EMBL" id="BCG24673.1"/>
    </source>
</evidence>
<dbReference type="PANTHER" id="PTHR44688:SF16">
    <property type="entry name" value="DNA-BINDING TRANSCRIPTIONAL ACTIVATOR DEVR_DOSR"/>
    <property type="match status" value="1"/>
</dbReference>
<dbReference type="EMBL" id="BQKM01000003">
    <property type="protein sequence ID" value="GJN51968.1"/>
    <property type="molecule type" value="Genomic_DNA"/>
</dbReference>
<dbReference type="KEGG" id="ptw:TUM18999_28640"/>
<evidence type="ECO:0000313" key="7">
    <source>
        <dbReference type="Proteomes" id="UP000509383"/>
    </source>
</evidence>
<dbReference type="PROSITE" id="PS00622">
    <property type="entry name" value="HTH_LUXR_1"/>
    <property type="match status" value="1"/>
</dbReference>
<keyword evidence="1" id="KW-0805">Transcription regulation</keyword>
<dbReference type="AlphaFoldDB" id="A0A6J4E431"/>
<gene>
    <name evidence="5" type="ORF">TUM18999_28640</name>
    <name evidence="6" type="ORF">TUM20286_17200</name>
</gene>
<dbReference type="PROSITE" id="PS50043">
    <property type="entry name" value="HTH_LUXR_2"/>
    <property type="match status" value="1"/>
</dbReference>
<dbReference type="EMBL" id="AP023189">
    <property type="protein sequence ID" value="BCG24673.1"/>
    <property type="molecule type" value="Genomic_DNA"/>
</dbReference>
<keyword evidence="8" id="KW-1185">Reference proteome</keyword>
<evidence type="ECO:0000259" key="4">
    <source>
        <dbReference type="PROSITE" id="PS50043"/>
    </source>
</evidence>
<dbReference type="Pfam" id="PF00196">
    <property type="entry name" value="GerE"/>
    <property type="match status" value="1"/>
</dbReference>
<dbReference type="Gene3D" id="1.10.10.10">
    <property type="entry name" value="Winged helix-like DNA-binding domain superfamily/Winged helix DNA-binding domain"/>
    <property type="match status" value="1"/>
</dbReference>
<proteinExistence type="predicted"/>
<dbReference type="PRINTS" id="PR00038">
    <property type="entry name" value="HTHLUXR"/>
</dbReference>
<protein>
    <submittedName>
        <fullName evidence="5">Helix-turn-helix transcriptional regulator</fullName>
    </submittedName>
</protein>
<evidence type="ECO:0000256" key="3">
    <source>
        <dbReference type="ARBA" id="ARBA00023163"/>
    </source>
</evidence>
<dbReference type="SMART" id="SM00421">
    <property type="entry name" value="HTH_LUXR"/>
    <property type="match status" value="1"/>
</dbReference>
<name>A0A6J4E431_9PSED</name>
<organism evidence="5 7">
    <name type="scientific">Pseudomonas tohonis</name>
    <dbReference type="NCBI Taxonomy" id="2725477"/>
    <lineage>
        <taxon>Bacteria</taxon>
        <taxon>Pseudomonadati</taxon>
        <taxon>Pseudomonadota</taxon>
        <taxon>Gammaproteobacteria</taxon>
        <taxon>Pseudomonadales</taxon>
        <taxon>Pseudomonadaceae</taxon>
        <taxon>Pseudomonas</taxon>
    </lineage>
</organism>
<accession>A0A6J4E431</accession>
<sequence length="327" mass="36380">MSQIDEHLIPACRFAAFNGCVLDLQRLAQEQPLARFHRHALQRLQALLAFDKAWWGHAAMVADLPEERSSQVFGLPTSYVEDWQSIREQDITIGLVQSRPGRAVIVDSQATDTPAGLRWLGRKHGFGEFLCVIHIDPQTQLSVHLTLYRRPDAPRFGEEERFLLDQVMPHLLAAEGANQIRALVALRETLDGPNTLALAVCDRQGTLHYAEHGFVERLLLEWPRWNGPHLPEAVGAAGYRGQHLQLDATEVGHLLLLSARPRTALAQLSAREADVAERFGGGSTYKEIARDLGLAPNTVRHHIRSIYDKLGVNGKAGIAHLLHHTPG</sequence>
<evidence type="ECO:0000313" key="6">
    <source>
        <dbReference type="EMBL" id="GJN51968.1"/>
    </source>
</evidence>
<dbReference type="GO" id="GO:0006355">
    <property type="term" value="P:regulation of DNA-templated transcription"/>
    <property type="evidence" value="ECO:0007669"/>
    <property type="project" value="InterPro"/>
</dbReference>
<evidence type="ECO:0000313" key="8">
    <source>
        <dbReference type="Proteomes" id="UP001054892"/>
    </source>
</evidence>
<dbReference type="InterPro" id="IPR016032">
    <property type="entry name" value="Sig_transdc_resp-reg_C-effctor"/>
</dbReference>
<dbReference type="GO" id="GO:0003677">
    <property type="term" value="F:DNA binding"/>
    <property type="evidence" value="ECO:0007669"/>
    <property type="project" value="UniProtKB-KW"/>
</dbReference>
<dbReference type="CDD" id="cd06170">
    <property type="entry name" value="LuxR_C_like"/>
    <property type="match status" value="1"/>
</dbReference>
<dbReference type="RefSeq" id="WP_173175805.1">
    <property type="nucleotide sequence ID" value="NZ_AP023189.1"/>
</dbReference>
<evidence type="ECO:0000256" key="2">
    <source>
        <dbReference type="ARBA" id="ARBA00023125"/>
    </source>
</evidence>
<dbReference type="PANTHER" id="PTHR44688">
    <property type="entry name" value="DNA-BINDING TRANSCRIPTIONAL ACTIVATOR DEVR_DOSR"/>
    <property type="match status" value="1"/>
</dbReference>
<dbReference type="Proteomes" id="UP001054892">
    <property type="component" value="Unassembled WGS sequence"/>
</dbReference>
<dbReference type="Proteomes" id="UP000509383">
    <property type="component" value="Chromosome"/>
</dbReference>
<feature type="domain" description="HTH luxR-type" evidence="4">
    <location>
        <begin position="261"/>
        <end position="326"/>
    </location>
</feature>
<keyword evidence="2" id="KW-0238">DNA-binding</keyword>
<evidence type="ECO:0000256" key="1">
    <source>
        <dbReference type="ARBA" id="ARBA00023015"/>
    </source>
</evidence>
<keyword evidence="3" id="KW-0804">Transcription</keyword>
<dbReference type="InterPro" id="IPR036388">
    <property type="entry name" value="WH-like_DNA-bd_sf"/>
</dbReference>
<dbReference type="SUPFAM" id="SSF46894">
    <property type="entry name" value="C-terminal effector domain of the bipartite response regulators"/>
    <property type="match status" value="1"/>
</dbReference>
<dbReference type="InterPro" id="IPR000792">
    <property type="entry name" value="Tscrpt_reg_LuxR_C"/>
</dbReference>